<dbReference type="Pfam" id="PF01095">
    <property type="entry name" value="Pectinesterase"/>
    <property type="match status" value="1"/>
</dbReference>
<dbReference type="AlphaFoldDB" id="A0AAV6LYX0"/>
<name>A0AAV6LYX0_9ROSI</name>
<evidence type="ECO:0000256" key="3">
    <source>
        <dbReference type="ARBA" id="ARBA00007786"/>
    </source>
</evidence>
<dbReference type="FunFam" id="2.160.20.10:FF:000001">
    <property type="entry name" value="Pectinesterase"/>
    <property type="match status" value="2"/>
</dbReference>
<keyword evidence="7" id="KW-0732">Signal</keyword>
<evidence type="ECO:0000256" key="2">
    <source>
        <dbReference type="ARBA" id="ARBA00006027"/>
    </source>
</evidence>
<dbReference type="GO" id="GO:0030599">
    <property type="term" value="F:pectinesterase activity"/>
    <property type="evidence" value="ECO:0007669"/>
    <property type="project" value="UniProtKB-UniRule"/>
</dbReference>
<feature type="active site" evidence="6">
    <location>
        <position position="176"/>
    </location>
</feature>
<feature type="signal peptide" evidence="7">
    <location>
        <begin position="1"/>
        <end position="23"/>
    </location>
</feature>
<evidence type="ECO:0000259" key="8">
    <source>
        <dbReference type="Pfam" id="PF01095"/>
    </source>
</evidence>
<reference evidence="9 10" key="1">
    <citation type="journal article" date="2021" name="Hortic Res">
        <title>The domestication of Cucurbita argyrosperma as revealed by the genome of its wild relative.</title>
        <authorList>
            <person name="Barrera-Redondo J."/>
            <person name="Sanchez-de la Vega G."/>
            <person name="Aguirre-Liguori J.A."/>
            <person name="Castellanos-Morales G."/>
            <person name="Gutierrez-Guerrero Y.T."/>
            <person name="Aguirre-Dugua X."/>
            <person name="Aguirre-Planter E."/>
            <person name="Tenaillon M.I."/>
            <person name="Lira-Saade R."/>
            <person name="Eguiarte L.E."/>
        </authorList>
    </citation>
    <scope>NUCLEOTIDE SEQUENCE [LARGE SCALE GENOMIC DNA]</scope>
    <source>
        <strain evidence="9">JBR-2021</strain>
    </source>
</reference>
<evidence type="ECO:0000256" key="6">
    <source>
        <dbReference type="PROSITE-ProRule" id="PRU10040"/>
    </source>
</evidence>
<dbReference type="GO" id="GO:0045490">
    <property type="term" value="P:pectin catabolic process"/>
    <property type="evidence" value="ECO:0007669"/>
    <property type="project" value="UniProtKB-UniRule"/>
</dbReference>
<feature type="non-terminal residue" evidence="9">
    <location>
        <position position="1"/>
    </location>
</feature>
<keyword evidence="4 7" id="KW-0378">Hydrolase</keyword>
<comment type="caution">
    <text evidence="9">The sequence shown here is derived from an EMBL/GenBank/DDBJ whole genome shotgun (WGS) entry which is preliminary data.</text>
</comment>
<comment type="similarity">
    <text evidence="3">In the C-terminal section; belongs to the pectinesterase family.</text>
</comment>
<evidence type="ECO:0000256" key="5">
    <source>
        <dbReference type="ARBA" id="ARBA00023085"/>
    </source>
</evidence>
<dbReference type="EC" id="3.1.1.11" evidence="7"/>
<evidence type="ECO:0000313" key="10">
    <source>
        <dbReference type="Proteomes" id="UP000685013"/>
    </source>
</evidence>
<dbReference type="InterPro" id="IPR000070">
    <property type="entry name" value="Pectinesterase_cat"/>
</dbReference>
<gene>
    <name evidence="9" type="primary">PME40</name>
    <name evidence="9" type="ORF">SDJN03_28878</name>
</gene>
<feature type="chain" id="PRO_5043093660" description="Pectinesterase" evidence="7">
    <location>
        <begin position="24"/>
        <end position="641"/>
    </location>
</feature>
<dbReference type="PANTHER" id="PTHR31707">
    <property type="entry name" value="PECTINESTERASE"/>
    <property type="match status" value="1"/>
</dbReference>
<feature type="domain" description="Pectinesterase catalytic" evidence="8">
    <location>
        <begin position="27"/>
        <end position="299"/>
    </location>
</feature>
<proteinExistence type="inferred from homology"/>
<feature type="active site" evidence="6">
    <location>
        <position position="444"/>
    </location>
</feature>
<keyword evidence="5 7" id="KW-0063">Aspartyl esterase</keyword>
<protein>
    <recommendedName>
        <fullName evidence="7">Pectinesterase</fullName>
        <ecNumber evidence="7">3.1.1.11</ecNumber>
    </recommendedName>
</protein>
<evidence type="ECO:0000313" key="9">
    <source>
        <dbReference type="EMBL" id="KAG6572150.1"/>
    </source>
</evidence>
<keyword evidence="10" id="KW-1185">Reference proteome</keyword>
<dbReference type="PROSITE" id="PS00503">
    <property type="entry name" value="PECTINESTERASE_2"/>
    <property type="match status" value="2"/>
</dbReference>
<sequence length="641" mass="72336">MASFSFVACFFVCFINFLACVDSVRFNAIVALDGSGHYKRISDAIAAAPDNSKTRFYIHVTPGIYREHIQIPSTKKFIALIGDNAFTTIIVDNRSNGTGFSTSDSATMEVKGNNFIARHLSFENSAGPQNHQAVAVLDNAKYTAYYKCRFLGFQDTLYLKGTNNFFKECDIYGTVDFIFGHGLAMFQDCNIYARLSRNEIVVTAQSKEKSMVHSGFCFQNCTVTVSPEIRANKAKIKIYLGRPWRQYSSVVFMESFLDNNVQPEGWRFWQGVPINHLFYAEFNNGGLGANTKHRVNWPALDGSGHYKRISDAIAAAPDNSKTRFYIHVTPGIYREHIQIPSTKKFIALIGDNAFTTIIVDNRSNGTGFSTSDSATLEVKGNNFVAKYLSFENSAGSQNHQAVAVLDQADYTAYYRCRFLGFQDTLYLKGHNNLLKECDIYGTVDFIFGSGLVMFQDCNIYARFSKNEIVVTAQSKDQPMLKSGFSFQNCIVTVSSEIGVDEAKIKIYLDRPWRQYSSVVFMESFLDDNVQPKGWMFWQGVPVNKLFYAEFNNRGPGANTKHRVHCDLQESLHILLTQTGRDVYGLPLMIAGNHISSWVDDFEGDPIPPEWQSRYKNSWNLTLLIGGISNLIKCNQQFECMR</sequence>
<comment type="similarity">
    <text evidence="2">In the N-terminal section; belongs to the PMEI family.</text>
</comment>
<evidence type="ECO:0000256" key="4">
    <source>
        <dbReference type="ARBA" id="ARBA00022801"/>
    </source>
</evidence>
<comment type="pathway">
    <text evidence="1 7">Glycan metabolism; pectin degradation; 2-dehydro-3-deoxy-D-gluconate from pectin: step 1/5.</text>
</comment>
<comment type="catalytic activity">
    <reaction evidence="7">
        <text>[(1-&gt;4)-alpha-D-galacturonosyl methyl ester](n) + n H2O = [(1-&gt;4)-alpha-D-galacturonosyl](n) + n methanol + n H(+)</text>
        <dbReference type="Rhea" id="RHEA:22380"/>
        <dbReference type="Rhea" id="RHEA-COMP:14570"/>
        <dbReference type="Rhea" id="RHEA-COMP:14573"/>
        <dbReference type="ChEBI" id="CHEBI:15377"/>
        <dbReference type="ChEBI" id="CHEBI:15378"/>
        <dbReference type="ChEBI" id="CHEBI:17790"/>
        <dbReference type="ChEBI" id="CHEBI:140522"/>
        <dbReference type="ChEBI" id="CHEBI:140523"/>
        <dbReference type="EC" id="3.1.1.11"/>
    </reaction>
</comment>
<dbReference type="GO" id="GO:0042545">
    <property type="term" value="P:cell wall modification"/>
    <property type="evidence" value="ECO:0007669"/>
    <property type="project" value="UniProtKB-UniRule"/>
</dbReference>
<evidence type="ECO:0000256" key="1">
    <source>
        <dbReference type="ARBA" id="ARBA00005184"/>
    </source>
</evidence>
<dbReference type="InterPro" id="IPR033131">
    <property type="entry name" value="Pectinesterase_Asp_AS"/>
</dbReference>
<evidence type="ECO:0000256" key="7">
    <source>
        <dbReference type="RuleBase" id="RU000589"/>
    </source>
</evidence>
<dbReference type="Proteomes" id="UP000685013">
    <property type="component" value="Chromosome 19"/>
</dbReference>
<organism evidence="9 10">
    <name type="scientific">Cucurbita argyrosperma subsp. sororia</name>
    <dbReference type="NCBI Taxonomy" id="37648"/>
    <lineage>
        <taxon>Eukaryota</taxon>
        <taxon>Viridiplantae</taxon>
        <taxon>Streptophyta</taxon>
        <taxon>Embryophyta</taxon>
        <taxon>Tracheophyta</taxon>
        <taxon>Spermatophyta</taxon>
        <taxon>Magnoliopsida</taxon>
        <taxon>eudicotyledons</taxon>
        <taxon>Gunneridae</taxon>
        <taxon>Pentapetalae</taxon>
        <taxon>rosids</taxon>
        <taxon>fabids</taxon>
        <taxon>Cucurbitales</taxon>
        <taxon>Cucurbitaceae</taxon>
        <taxon>Cucurbiteae</taxon>
        <taxon>Cucurbita</taxon>
    </lineage>
</organism>
<accession>A0AAV6LYX0</accession>
<dbReference type="EMBL" id="JAGKQH010000019">
    <property type="protein sequence ID" value="KAG6572150.1"/>
    <property type="molecule type" value="Genomic_DNA"/>
</dbReference>